<dbReference type="AlphaFoldDB" id="A0A392QTG6"/>
<comment type="caution">
    <text evidence="1">The sequence shown here is derived from an EMBL/GenBank/DDBJ whole genome shotgun (WGS) entry which is preliminary data.</text>
</comment>
<feature type="non-terminal residue" evidence="1">
    <location>
        <position position="1"/>
    </location>
</feature>
<dbReference type="EMBL" id="LXQA010153848">
    <property type="protein sequence ID" value="MCI26535.1"/>
    <property type="molecule type" value="Genomic_DNA"/>
</dbReference>
<sequence length="29" mass="3266">RLACSLSNEPVLRVLEAALNARLAWEWLA</sequence>
<keyword evidence="2" id="KW-1185">Reference proteome</keyword>
<protein>
    <submittedName>
        <fullName evidence="1">Uncharacterized protein</fullName>
    </submittedName>
</protein>
<proteinExistence type="predicted"/>
<evidence type="ECO:0000313" key="1">
    <source>
        <dbReference type="EMBL" id="MCI26535.1"/>
    </source>
</evidence>
<dbReference type="Proteomes" id="UP000265520">
    <property type="component" value="Unassembled WGS sequence"/>
</dbReference>
<evidence type="ECO:0000313" key="2">
    <source>
        <dbReference type="Proteomes" id="UP000265520"/>
    </source>
</evidence>
<organism evidence="1 2">
    <name type="scientific">Trifolium medium</name>
    <dbReference type="NCBI Taxonomy" id="97028"/>
    <lineage>
        <taxon>Eukaryota</taxon>
        <taxon>Viridiplantae</taxon>
        <taxon>Streptophyta</taxon>
        <taxon>Embryophyta</taxon>
        <taxon>Tracheophyta</taxon>
        <taxon>Spermatophyta</taxon>
        <taxon>Magnoliopsida</taxon>
        <taxon>eudicotyledons</taxon>
        <taxon>Gunneridae</taxon>
        <taxon>Pentapetalae</taxon>
        <taxon>rosids</taxon>
        <taxon>fabids</taxon>
        <taxon>Fabales</taxon>
        <taxon>Fabaceae</taxon>
        <taxon>Papilionoideae</taxon>
        <taxon>50 kb inversion clade</taxon>
        <taxon>NPAAA clade</taxon>
        <taxon>Hologalegina</taxon>
        <taxon>IRL clade</taxon>
        <taxon>Trifolieae</taxon>
        <taxon>Trifolium</taxon>
    </lineage>
</organism>
<reference evidence="1 2" key="1">
    <citation type="journal article" date="2018" name="Front. Plant Sci.">
        <title>Red Clover (Trifolium pratense) and Zigzag Clover (T. medium) - A Picture of Genomic Similarities and Differences.</title>
        <authorList>
            <person name="Dluhosova J."/>
            <person name="Istvanek J."/>
            <person name="Nedelnik J."/>
            <person name="Repkova J."/>
        </authorList>
    </citation>
    <scope>NUCLEOTIDE SEQUENCE [LARGE SCALE GENOMIC DNA]</scope>
    <source>
        <strain evidence="2">cv. 10/8</strain>
        <tissue evidence="1">Leaf</tissue>
    </source>
</reference>
<accession>A0A392QTG6</accession>
<name>A0A392QTG6_9FABA</name>